<organism evidence="7">
    <name type="scientific">Toxoplasma gondii (strain ATCC 50861 / VEG)</name>
    <dbReference type="NCBI Taxonomy" id="432359"/>
    <lineage>
        <taxon>Eukaryota</taxon>
        <taxon>Sar</taxon>
        <taxon>Alveolata</taxon>
        <taxon>Apicomplexa</taxon>
        <taxon>Conoidasida</taxon>
        <taxon>Coccidia</taxon>
        <taxon>Eucoccidiorida</taxon>
        <taxon>Eimeriorina</taxon>
        <taxon>Sarcocystidae</taxon>
        <taxon>Toxoplasma</taxon>
    </lineage>
</organism>
<feature type="region of interest" description="Disordered" evidence="5">
    <location>
        <begin position="86"/>
        <end position="117"/>
    </location>
</feature>
<proteinExistence type="predicted"/>
<dbReference type="GO" id="GO:0016020">
    <property type="term" value="C:membrane"/>
    <property type="evidence" value="ECO:0007669"/>
    <property type="project" value="UniProtKB-SubCell"/>
</dbReference>
<reference evidence="7" key="1">
    <citation type="journal article" date="2015" name="PLoS ONE">
        <title>Comprehensive Evaluation of Toxoplasma gondii VEG and Neospora caninum LIV Genomes with Tachyzoite Stage Transcriptome and Proteome Defines Novel Transcript Features.</title>
        <authorList>
            <person name="Ramaprasad A."/>
            <person name="Mourier T."/>
            <person name="Naeem R."/>
            <person name="Malas T.B."/>
            <person name="Moussa E."/>
            <person name="Panigrahi A."/>
            <person name="Vermont S.J."/>
            <person name="Otto T.D."/>
            <person name="Wastling J."/>
            <person name="Pain A."/>
        </authorList>
    </citation>
    <scope>NUCLEOTIDE SEQUENCE</scope>
    <source>
        <strain evidence="7">VEG</strain>
    </source>
</reference>
<evidence type="ECO:0008006" key="8">
    <source>
        <dbReference type="Google" id="ProtNLM"/>
    </source>
</evidence>
<feature type="transmembrane region" description="Helical" evidence="6">
    <location>
        <begin position="1570"/>
        <end position="1591"/>
    </location>
</feature>
<feature type="compositionally biased region" description="Basic and acidic residues" evidence="5">
    <location>
        <begin position="978"/>
        <end position="992"/>
    </location>
</feature>
<feature type="region of interest" description="Disordered" evidence="5">
    <location>
        <begin position="232"/>
        <end position="554"/>
    </location>
</feature>
<feature type="compositionally biased region" description="Low complexity" evidence="5">
    <location>
        <begin position="807"/>
        <end position="818"/>
    </location>
</feature>
<dbReference type="Pfam" id="PF01925">
    <property type="entry name" value="TauE"/>
    <property type="match status" value="1"/>
</dbReference>
<evidence type="ECO:0000256" key="1">
    <source>
        <dbReference type="ARBA" id="ARBA00004141"/>
    </source>
</evidence>
<dbReference type="EMBL" id="LN714501">
    <property type="protein sequence ID" value="CEL77412.1"/>
    <property type="molecule type" value="Genomic_DNA"/>
</dbReference>
<keyword evidence="4 6" id="KW-0472">Membrane</keyword>
<feature type="region of interest" description="Disordered" evidence="5">
    <location>
        <begin position="834"/>
        <end position="1058"/>
    </location>
</feature>
<gene>
    <name evidence="7" type="ORF">BN1205_095320</name>
</gene>
<protein>
    <recommendedName>
        <fullName evidence="8">Sulfite exporter TauE/SafE protein</fullName>
    </recommendedName>
</protein>
<dbReference type="PANTHER" id="PTHR14255">
    <property type="entry name" value="CEREBLON"/>
    <property type="match status" value="1"/>
</dbReference>
<keyword evidence="2 6" id="KW-0812">Transmembrane</keyword>
<feature type="transmembrane region" description="Helical" evidence="6">
    <location>
        <begin position="562"/>
        <end position="595"/>
    </location>
</feature>
<feature type="transmembrane region" description="Helical" evidence="6">
    <location>
        <begin position="1543"/>
        <end position="1563"/>
    </location>
</feature>
<dbReference type="GO" id="GO:0016567">
    <property type="term" value="P:protein ubiquitination"/>
    <property type="evidence" value="ECO:0007669"/>
    <property type="project" value="TreeGrafter"/>
</dbReference>
<name>A0A0F7V4L9_TOXGV</name>
<feature type="compositionally biased region" description="Basic and acidic residues" evidence="5">
    <location>
        <begin position="287"/>
        <end position="302"/>
    </location>
</feature>
<feature type="compositionally biased region" description="Basic and acidic residues" evidence="5">
    <location>
        <begin position="940"/>
        <end position="954"/>
    </location>
</feature>
<comment type="subcellular location">
    <subcellularLocation>
        <location evidence="1">Membrane</location>
        <topology evidence="1">Multi-pass membrane protein</topology>
    </subcellularLocation>
</comment>
<sequence length="1659" mass="174414">MGTLKILRWPPAAWTLPCCMCLAVFTGAAFRQNRLQAVAFAAPVSRELPFSPAAQTPAATDTGVLQSENAARDKFSASGFFSAGNRDFNQASSAPVPPLQTRRSRANLSQERLSETPKAVVFQTPPPESAVASAASSISAVNLAGPAVPPTLIENTANSDVALPRTQTPVAPPAQKYAETPVDVHRSSPVSFNDTQLSTVQPGNLGGTAALSAPDVARKNPEQFPSHLVQSNADQNGISGASTLAPAGGNGVATLQSPRTPEAPVSPAQARNTEAASVTLNPATVPGEERRGNSGGSDEKGDMASSQSPDTHGTRSDFLPSSGSIASAAESVSGPELEAREHTTDDALEESRKKLEALRNAAKAVEAVRAPVEQPPFDAHEPGSADRYRAFDRTVPGGQETLPFERVVTAPTSTAAEDLTQSRESRDIPSVPQARTHSRSPSQQQSGGPGPHGRGAPETGGVELRDKSSFSQTFSDVPNSSVRRDSPSHVSPRETSLSPVPLPSADPRAGAPEAGGGTRVGSEELEGKRADQETLRIEGRGDEVESPSEAKKAPPVLPTASFFSICCLLAGLFVFACLASAGGIGGGSVFVALLVGLGHMQLAYAVPISKVSVFEKRGHDSIDHRKWEKAGVDARVKVMVFAASFCSFVLHRKLERQTAENARAVAQDWVDLLVPLALSGSLVGVVLNTILPGFYLLLLLSCLLFGLSARTMLSAMHLYKKEVSLAVQQPFEEIFLPSPTTSPRRSSSSGSGSPFHASCTAYRPDSQLSTDGSRLSFAVAATHCSGPPSPSFFPEEGQDRASEENASPSRLSRPPGSLPAEALLVPCCGEAETHSPFIRSNGDEKDQEPFAAARSEKTPVGLQRPREGRNPFSDEEAAEPFLEQAGESRSFERMHPEWVFPPGGNSNPVEEEDATALLHGGEDGRQAGKGGAASGAEGFEPLRLDRRLWKEEAWRQTSGESEIDTEVGETGSRRGKHGKGDREDAEPKSEEGIKEEEENGARSGKRNSRDARAGMTVDVESVVSSPEALDASTRNGLASGVDSVPSAAPIPPSSSSPAYPAFPRFYSLEDEEDLTHISFMQAETSEERGSLPASVLSALDPALDSEFLAALPDRNAARGPLSKALNLLRSACEGMVSSAQDGGASSFSSGQTPIDPTLLLPSASALCPGTNLEASNPRPVSPRFASTEHLASYQRLSGEAKRPEEGAPGDLRCLTEGQGVARRETLIVDTSARLLQVGVSSEASLEADRACHGGLVAWLRALPGFAKARKAVGQVERLCFQGDVESPHYFVLLLLLLVHVFASSLLHLLLKHGAGRAAAVVAALALLLGVSVQLRLSVLIFRKHFPAGTAPPAPTLREVLSAVSASVAALWRHLKKVGRAAGRAAFAVGELGKNALHRSGLFAAAPASVAFLEHDSGRDSIEVAELSVRGRFRNAGENPFLCAVGDIQEIRLSEETGQENLSHLSLDLTGVRQSGDDHRGHFSKKTSGARPFDDARNRDCPSGVDDAVRLSWTSLCFEGYIVSPVAALPPLLLTPFIGFLTGVFAGLVGIGGGVVFSPFLLLMGNDPVSAVATASACVVFTSSSTSLQFLLIGRLPILYASLFGLVAAAAAACATCGIHRLRRAVGGRMSVIAGCVASAVTVASALTVWRCIEVGIYGE</sequence>
<feature type="transmembrane region" description="Helical" evidence="6">
    <location>
        <begin position="1630"/>
        <end position="1649"/>
    </location>
</feature>
<dbReference type="GO" id="GO:0031464">
    <property type="term" value="C:Cul4A-RING E3 ubiquitin ligase complex"/>
    <property type="evidence" value="ECO:0007669"/>
    <property type="project" value="TreeGrafter"/>
</dbReference>
<evidence type="ECO:0000256" key="3">
    <source>
        <dbReference type="ARBA" id="ARBA00022989"/>
    </source>
</evidence>
<evidence type="ECO:0000256" key="4">
    <source>
        <dbReference type="ARBA" id="ARBA00023136"/>
    </source>
</evidence>
<dbReference type="InterPro" id="IPR002781">
    <property type="entry name" value="TM_pro_TauE-like"/>
</dbReference>
<feature type="compositionally biased region" description="Basic and acidic residues" evidence="5">
    <location>
        <begin position="337"/>
        <end position="357"/>
    </location>
</feature>
<feature type="compositionally biased region" description="Basic and acidic residues" evidence="5">
    <location>
        <begin position="521"/>
        <end position="552"/>
    </location>
</feature>
<feature type="compositionally biased region" description="Polar residues" evidence="5">
    <location>
        <begin position="469"/>
        <end position="481"/>
    </location>
</feature>
<feature type="compositionally biased region" description="Basic and acidic residues" evidence="5">
    <location>
        <begin position="378"/>
        <end position="392"/>
    </location>
</feature>
<evidence type="ECO:0000256" key="5">
    <source>
        <dbReference type="SAM" id="MobiDB-lite"/>
    </source>
</evidence>
<feature type="transmembrane region" description="Helical" evidence="6">
    <location>
        <begin position="1597"/>
        <end position="1618"/>
    </location>
</feature>
<feature type="compositionally biased region" description="Polar residues" evidence="5">
    <location>
        <begin position="232"/>
        <end position="242"/>
    </location>
</feature>
<evidence type="ECO:0000313" key="7">
    <source>
        <dbReference type="EMBL" id="CEL77412.1"/>
    </source>
</evidence>
<feature type="compositionally biased region" description="Polar residues" evidence="5">
    <location>
        <begin position="269"/>
        <end position="282"/>
    </location>
</feature>
<feature type="transmembrane region" description="Helical" evidence="6">
    <location>
        <begin position="1289"/>
        <end position="1310"/>
    </location>
</feature>
<dbReference type="PANTHER" id="PTHR14255:SF3">
    <property type="entry name" value="SULFITE EXPORTER TAUE_SAFE FAMILY PROTEIN 5-RELATED"/>
    <property type="match status" value="1"/>
</dbReference>
<accession>A0A0F7V4L9</accession>
<feature type="compositionally biased region" description="Low complexity" evidence="5">
    <location>
        <begin position="737"/>
        <end position="754"/>
    </location>
</feature>
<evidence type="ECO:0000256" key="6">
    <source>
        <dbReference type="SAM" id="Phobius"/>
    </source>
</evidence>
<evidence type="ECO:0000256" key="2">
    <source>
        <dbReference type="ARBA" id="ARBA00022692"/>
    </source>
</evidence>
<keyword evidence="3 6" id="KW-1133">Transmembrane helix</keyword>
<feature type="region of interest" description="Disordered" evidence="5">
    <location>
        <begin position="786"/>
        <end position="818"/>
    </location>
</feature>
<feature type="transmembrane region" description="Helical" evidence="6">
    <location>
        <begin position="1317"/>
        <end position="1336"/>
    </location>
</feature>
<feature type="region of interest" description="Disordered" evidence="5">
    <location>
        <begin position="737"/>
        <end position="756"/>
    </location>
</feature>